<dbReference type="Proteomes" id="UP001732780">
    <property type="component" value="Chromosome 4"/>
</dbReference>
<gene>
    <name evidence="2" type="primary">RAD23B</name>
</gene>
<accession>A0AC58Q6Z2</accession>
<organism evidence="1 2">
    <name type="scientific">Camelus bactrianus</name>
    <name type="common">Bactrian camel</name>
    <dbReference type="NCBI Taxonomy" id="9837"/>
    <lineage>
        <taxon>Eukaryota</taxon>
        <taxon>Metazoa</taxon>
        <taxon>Chordata</taxon>
        <taxon>Craniata</taxon>
        <taxon>Vertebrata</taxon>
        <taxon>Euteleostomi</taxon>
        <taxon>Mammalia</taxon>
        <taxon>Eutheria</taxon>
        <taxon>Laurasiatheria</taxon>
        <taxon>Artiodactyla</taxon>
        <taxon>Tylopoda</taxon>
        <taxon>Camelidae</taxon>
        <taxon>Camelus</taxon>
    </lineage>
</organism>
<evidence type="ECO:0000313" key="1">
    <source>
        <dbReference type="Proteomes" id="UP001732780"/>
    </source>
</evidence>
<protein>
    <submittedName>
        <fullName evidence="2">UV excision repair protein RAD23 homolog B isoform X2</fullName>
    </submittedName>
</protein>
<evidence type="ECO:0000313" key="2">
    <source>
        <dbReference type="RefSeq" id="XP_074218051.1"/>
    </source>
</evidence>
<proteinExistence type="predicted"/>
<reference evidence="2" key="1">
    <citation type="submission" date="2025-08" db="UniProtKB">
        <authorList>
            <consortium name="RefSeq"/>
        </authorList>
    </citation>
    <scope>IDENTIFICATION</scope>
    <source>
        <tissue evidence="2">Blood</tissue>
    </source>
</reference>
<keyword evidence="1" id="KW-1185">Reference proteome</keyword>
<dbReference type="RefSeq" id="XP_074218051.1">
    <property type="nucleotide sequence ID" value="XM_074361950.1"/>
</dbReference>
<name>A0AC58Q6Z2_CAMBA</name>
<sequence>MSKREIMETTVKALKEKIESEKGKDAFPVAGQKLIYAGKILNDDTALKEYKIDEKNFVVVMVTKPKAVTTPAPATTQQSNSATTTTVSSSTAPAGAQAPTPAPALAPPPTPASITPASTMTSSEPAPASATKQEKPAEKPAETPVATSPTSTDSTSGDSSRSNLFEDATSALVTGQSYENMVTEIMSMGYEREQVIAALRASFNNPDRAVEYLLMGIPGDRESQAVVDPPPAASTGAPQPSAAAAAATTTATTTTASSGGHPLEFLRNQPQFQQMRQIIQQNPSLLPALLQQIGRENPQLLQQISQHQEHFIQMLNEPVQEAGGQGGGGGGGSGGIAEAGSGHMNYIQVTPQEKEAIERLKALGFPEGLVIQAYFACEKNENLAANFLLQQNFDED</sequence>